<reference evidence="1 2" key="1">
    <citation type="journal article" date="2021" name="Hortic Res">
        <title>High-quality reference genome and annotation aids understanding of berry development for evergreen blueberry (Vaccinium darrowii).</title>
        <authorList>
            <person name="Yu J."/>
            <person name="Hulse-Kemp A.M."/>
            <person name="Babiker E."/>
            <person name="Staton M."/>
        </authorList>
    </citation>
    <scope>NUCLEOTIDE SEQUENCE [LARGE SCALE GENOMIC DNA]</scope>
    <source>
        <strain evidence="2">cv. NJ 8807/NJ 8810</strain>
        <tissue evidence="1">Young leaf</tissue>
    </source>
</reference>
<evidence type="ECO:0000313" key="1">
    <source>
        <dbReference type="EMBL" id="KAH7846893.1"/>
    </source>
</evidence>
<organism evidence="1 2">
    <name type="scientific">Vaccinium darrowii</name>
    <dbReference type="NCBI Taxonomy" id="229202"/>
    <lineage>
        <taxon>Eukaryota</taxon>
        <taxon>Viridiplantae</taxon>
        <taxon>Streptophyta</taxon>
        <taxon>Embryophyta</taxon>
        <taxon>Tracheophyta</taxon>
        <taxon>Spermatophyta</taxon>
        <taxon>Magnoliopsida</taxon>
        <taxon>eudicotyledons</taxon>
        <taxon>Gunneridae</taxon>
        <taxon>Pentapetalae</taxon>
        <taxon>asterids</taxon>
        <taxon>Ericales</taxon>
        <taxon>Ericaceae</taxon>
        <taxon>Vaccinioideae</taxon>
        <taxon>Vaccinieae</taxon>
        <taxon>Vaccinium</taxon>
    </lineage>
</organism>
<name>A0ACB7Y064_9ERIC</name>
<dbReference type="Proteomes" id="UP000828048">
    <property type="component" value="Chromosome 5"/>
</dbReference>
<dbReference type="EMBL" id="CM037155">
    <property type="protein sequence ID" value="KAH7846893.1"/>
    <property type="molecule type" value="Genomic_DNA"/>
</dbReference>
<accession>A0ACB7Y064</accession>
<comment type="caution">
    <text evidence="1">The sequence shown here is derived from an EMBL/GenBank/DDBJ whole genome shotgun (WGS) entry which is preliminary data.</text>
</comment>
<sequence>MNSNSNPTTTTKTVKFLYSYGGKILTRYTDGRFRYMGGLTRVLAVDCSISFKDLMAKFDELRGSPMHLK</sequence>
<gene>
    <name evidence="1" type="ORF">Vadar_019383</name>
</gene>
<keyword evidence="2" id="KW-1185">Reference proteome</keyword>
<proteinExistence type="predicted"/>
<evidence type="ECO:0000313" key="2">
    <source>
        <dbReference type="Proteomes" id="UP000828048"/>
    </source>
</evidence>
<protein>
    <submittedName>
        <fullName evidence="1">Uncharacterized protein</fullName>
    </submittedName>
</protein>